<dbReference type="Proteomes" id="UP000187425">
    <property type="component" value="Unassembled WGS sequence"/>
</dbReference>
<sequence>MALTKLTFNVDEVERLQTKIKQVSQDTNRLYLQLKGKASNWSGIPLGSNQMKAQVLVNELMVEAEKLEDIIRLAVKGIQGVQDENKRQTKQLIQQFGTLGGMFGRLGGGGVIGQFSIPTYAQKVVTNLITSVATLMGWDELKRDPMVQKLQAT</sequence>
<evidence type="ECO:0000313" key="2">
    <source>
        <dbReference type="Proteomes" id="UP000187425"/>
    </source>
</evidence>
<feature type="non-terminal residue" evidence="1">
    <location>
        <position position="153"/>
    </location>
</feature>
<comment type="caution">
    <text evidence="1">The sequence shown here is derived from an EMBL/GenBank/DDBJ whole genome shotgun (WGS) entry which is preliminary data.</text>
</comment>
<dbReference type="EMBL" id="MPTW01000034">
    <property type="protein sequence ID" value="OME64274.1"/>
    <property type="molecule type" value="Genomic_DNA"/>
</dbReference>
<gene>
    <name evidence="1" type="ORF">BSK65_29340</name>
</gene>
<dbReference type="AlphaFoldDB" id="A0A1R0Z7U9"/>
<evidence type="ECO:0000313" key="1">
    <source>
        <dbReference type="EMBL" id="OME64274.1"/>
    </source>
</evidence>
<proteinExistence type="predicted"/>
<protein>
    <submittedName>
        <fullName evidence="1">Uncharacterized protein</fullName>
    </submittedName>
</protein>
<name>A0A1R0Z7U9_9BACL</name>
<organism evidence="1 2">
    <name type="scientific">Paenibacillus odorifer</name>
    <dbReference type="NCBI Taxonomy" id="189426"/>
    <lineage>
        <taxon>Bacteria</taxon>
        <taxon>Bacillati</taxon>
        <taxon>Bacillota</taxon>
        <taxon>Bacilli</taxon>
        <taxon>Bacillales</taxon>
        <taxon>Paenibacillaceae</taxon>
        <taxon>Paenibacillus</taxon>
    </lineage>
</organism>
<accession>A0A1R0Z7U9</accession>
<reference evidence="1 2" key="1">
    <citation type="submission" date="2016-11" db="EMBL/GenBank/DDBJ databases">
        <title>Paenibacillus species isolates.</title>
        <authorList>
            <person name="Beno S.M."/>
        </authorList>
    </citation>
    <scope>NUCLEOTIDE SEQUENCE [LARGE SCALE GENOMIC DNA]</scope>
    <source>
        <strain evidence="1 2">FSL H7-0443</strain>
    </source>
</reference>